<dbReference type="Proteomes" id="UP001205890">
    <property type="component" value="Unassembled WGS sequence"/>
</dbReference>
<protein>
    <submittedName>
        <fullName evidence="4">Cold shock domain-containing protein</fullName>
    </submittedName>
</protein>
<gene>
    <name evidence="4" type="ORF">NK718_16440</name>
</gene>
<dbReference type="Pfam" id="PF00313">
    <property type="entry name" value="CSD"/>
    <property type="match status" value="1"/>
</dbReference>
<proteinExistence type="predicted"/>
<dbReference type="Pfam" id="PF02482">
    <property type="entry name" value="Ribosomal_S30AE"/>
    <property type="match status" value="1"/>
</dbReference>
<keyword evidence="1" id="KW-0175">Coiled coil</keyword>
<dbReference type="SUPFAM" id="SSF50249">
    <property type="entry name" value="Nucleic acid-binding proteins"/>
    <property type="match status" value="1"/>
</dbReference>
<dbReference type="EMBL" id="JANCLU010000017">
    <property type="protein sequence ID" value="MCP8940117.1"/>
    <property type="molecule type" value="Genomic_DNA"/>
</dbReference>
<organism evidence="4 5">
    <name type="scientific">Alsobacter ponti</name>
    <dbReference type="NCBI Taxonomy" id="2962936"/>
    <lineage>
        <taxon>Bacteria</taxon>
        <taxon>Pseudomonadati</taxon>
        <taxon>Pseudomonadota</taxon>
        <taxon>Alphaproteobacteria</taxon>
        <taxon>Hyphomicrobiales</taxon>
        <taxon>Alsobacteraceae</taxon>
        <taxon>Alsobacter</taxon>
    </lineage>
</organism>
<name>A0ABT1LF45_9HYPH</name>
<evidence type="ECO:0000313" key="5">
    <source>
        <dbReference type="Proteomes" id="UP001205890"/>
    </source>
</evidence>
<sequence length="189" mass="21128">MQTPIQIDFQGVDTSESVRESLLNHVAELEDKFGRITAGRVVLKGPGARHRQGGLYEVNIWLTLPGGREVAVVRTPRLDERHADLAFAINDAFHRARRQLQDQVRRMRKDVKTHDATPVGTVVRLTTPSDHGFLSAPDGHEVYFHRNSVLNRQFGRLKVGDKVAFVEEAGDKGPQASTVRRLPRQPAGI</sequence>
<keyword evidence="5" id="KW-1185">Reference proteome</keyword>
<evidence type="ECO:0000256" key="2">
    <source>
        <dbReference type="SAM" id="MobiDB-lite"/>
    </source>
</evidence>
<dbReference type="Gene3D" id="3.30.160.100">
    <property type="entry name" value="Ribosome hibernation promotion factor-like"/>
    <property type="match status" value="1"/>
</dbReference>
<evidence type="ECO:0000313" key="4">
    <source>
        <dbReference type="EMBL" id="MCP8940117.1"/>
    </source>
</evidence>
<dbReference type="InterPro" id="IPR012340">
    <property type="entry name" value="NA-bd_OB-fold"/>
</dbReference>
<dbReference type="InterPro" id="IPR003489">
    <property type="entry name" value="RHF/RaiA"/>
</dbReference>
<feature type="coiled-coil region" evidence="1">
    <location>
        <begin position="90"/>
        <end position="117"/>
    </location>
</feature>
<evidence type="ECO:0000256" key="1">
    <source>
        <dbReference type="SAM" id="Coils"/>
    </source>
</evidence>
<dbReference type="InterPro" id="IPR036567">
    <property type="entry name" value="RHF-like"/>
</dbReference>
<feature type="domain" description="CSD" evidence="3">
    <location>
        <begin position="117"/>
        <end position="181"/>
    </location>
</feature>
<comment type="caution">
    <text evidence="4">The sequence shown here is derived from an EMBL/GenBank/DDBJ whole genome shotgun (WGS) entry which is preliminary data.</text>
</comment>
<dbReference type="Gene3D" id="2.40.50.140">
    <property type="entry name" value="Nucleic acid-binding proteins"/>
    <property type="match status" value="1"/>
</dbReference>
<feature type="region of interest" description="Disordered" evidence="2">
    <location>
        <begin position="170"/>
        <end position="189"/>
    </location>
</feature>
<dbReference type="PROSITE" id="PS51857">
    <property type="entry name" value="CSD_2"/>
    <property type="match status" value="1"/>
</dbReference>
<accession>A0ABT1LF45</accession>
<dbReference type="InterPro" id="IPR002059">
    <property type="entry name" value="CSP_DNA-bd"/>
</dbReference>
<dbReference type="SUPFAM" id="SSF69754">
    <property type="entry name" value="Ribosome binding protein Y (YfiA homologue)"/>
    <property type="match status" value="1"/>
</dbReference>
<dbReference type="RefSeq" id="WP_254744463.1">
    <property type="nucleotide sequence ID" value="NZ_JANCLU010000017.1"/>
</dbReference>
<evidence type="ECO:0000259" key="3">
    <source>
        <dbReference type="PROSITE" id="PS51857"/>
    </source>
</evidence>
<reference evidence="4 5" key="1">
    <citation type="submission" date="2022-07" db="EMBL/GenBank/DDBJ databases">
        <authorList>
            <person name="Li W.-J."/>
            <person name="Deng Q.-Q."/>
        </authorList>
    </citation>
    <scope>NUCLEOTIDE SEQUENCE [LARGE SCALE GENOMIC DNA]</scope>
    <source>
        <strain evidence="4 5">SYSU M60028</strain>
    </source>
</reference>